<reference evidence="2" key="1">
    <citation type="journal article" date="2016" name="Nat. Biotechnol.">
        <title>Sequencing wild and cultivated cassava and related species reveals extensive interspecific hybridization and genetic diversity.</title>
        <authorList>
            <person name="Bredeson J.V."/>
            <person name="Lyons J.B."/>
            <person name="Prochnik S.E."/>
            <person name="Wu G.A."/>
            <person name="Ha C.M."/>
            <person name="Edsinger-Gonzales E."/>
            <person name="Grimwood J."/>
            <person name="Schmutz J."/>
            <person name="Rabbi I.Y."/>
            <person name="Egesi C."/>
            <person name="Nauluvula P."/>
            <person name="Lebot V."/>
            <person name="Ndunguru J."/>
            <person name="Mkamilo G."/>
            <person name="Bart R.S."/>
            <person name="Setter T.L."/>
            <person name="Gleadow R.M."/>
            <person name="Kulakow P."/>
            <person name="Ferguson M.E."/>
            <person name="Rounsley S."/>
            <person name="Rokhsar D.S."/>
        </authorList>
    </citation>
    <scope>NUCLEOTIDE SEQUENCE [LARGE SCALE GENOMIC DNA]</scope>
    <source>
        <strain evidence="2">cv. AM560-2</strain>
    </source>
</reference>
<proteinExistence type="predicted"/>
<dbReference type="Proteomes" id="UP000091857">
    <property type="component" value="Chromosome 12"/>
</dbReference>
<comment type="caution">
    <text evidence="1">The sequence shown here is derived from an EMBL/GenBank/DDBJ whole genome shotgun (WGS) entry which is preliminary data.</text>
</comment>
<gene>
    <name evidence="1" type="ORF">MANES_12G067700v8</name>
</gene>
<organism evidence="1 2">
    <name type="scientific">Manihot esculenta</name>
    <name type="common">Cassava</name>
    <name type="synonym">Jatropha manihot</name>
    <dbReference type="NCBI Taxonomy" id="3983"/>
    <lineage>
        <taxon>Eukaryota</taxon>
        <taxon>Viridiplantae</taxon>
        <taxon>Streptophyta</taxon>
        <taxon>Embryophyta</taxon>
        <taxon>Tracheophyta</taxon>
        <taxon>Spermatophyta</taxon>
        <taxon>Magnoliopsida</taxon>
        <taxon>eudicotyledons</taxon>
        <taxon>Gunneridae</taxon>
        <taxon>Pentapetalae</taxon>
        <taxon>rosids</taxon>
        <taxon>fabids</taxon>
        <taxon>Malpighiales</taxon>
        <taxon>Euphorbiaceae</taxon>
        <taxon>Crotonoideae</taxon>
        <taxon>Manihoteae</taxon>
        <taxon>Manihot</taxon>
    </lineage>
</organism>
<keyword evidence="2" id="KW-1185">Reference proteome</keyword>
<accession>A0ACB7GQK3</accession>
<evidence type="ECO:0000313" key="1">
    <source>
        <dbReference type="EMBL" id="KAG8642231.1"/>
    </source>
</evidence>
<sequence>MEQQKIVIKLCMPDHKSRSKAMKTAVSFSGVASVALAKDDQMEVKGIGVDATELINCLRKKFATKTCCLKKKKGHATLVTVEEIKKQQPTKPPEKPKEPPKPTVCGQCGCCIPCPCRRPMFVCVDEYPGSYCSKDPCSIM</sequence>
<evidence type="ECO:0000313" key="2">
    <source>
        <dbReference type="Proteomes" id="UP000091857"/>
    </source>
</evidence>
<dbReference type="EMBL" id="CM004398">
    <property type="protein sequence ID" value="KAG8642231.1"/>
    <property type="molecule type" value="Genomic_DNA"/>
</dbReference>
<name>A0ACB7GQK3_MANES</name>
<protein>
    <submittedName>
        <fullName evidence="1">Uncharacterized protein</fullName>
    </submittedName>
</protein>